<dbReference type="EC" id="2.1.1.72" evidence="1"/>
<dbReference type="InterPro" id="IPR046820">
    <property type="entry name" value="MmeI_TRD"/>
</dbReference>
<proteinExistence type="predicted"/>
<feature type="region of interest" description="Disordered" evidence="6">
    <location>
        <begin position="1308"/>
        <end position="1343"/>
    </location>
</feature>
<gene>
    <name evidence="9" type="ORF">CARN4_1368</name>
</gene>
<dbReference type="SUPFAM" id="SSF53335">
    <property type="entry name" value="S-adenosyl-L-methionine-dependent methyltransferases"/>
    <property type="match status" value="1"/>
</dbReference>
<organism evidence="9">
    <name type="scientific">mine drainage metagenome</name>
    <dbReference type="NCBI Taxonomy" id="410659"/>
    <lineage>
        <taxon>unclassified sequences</taxon>
        <taxon>metagenomes</taxon>
        <taxon>ecological metagenomes</taxon>
    </lineage>
</organism>
<comment type="caution">
    <text evidence="9">The sequence shown here is derived from an EMBL/GenBank/DDBJ whole genome shotgun (WGS) entry which is preliminary data.</text>
</comment>
<feature type="domain" description="Type II methyltransferase M.TaqI-like" evidence="7">
    <location>
        <begin position="628"/>
        <end position="895"/>
    </location>
</feature>
<evidence type="ECO:0000256" key="3">
    <source>
        <dbReference type="ARBA" id="ARBA00022679"/>
    </source>
</evidence>
<feature type="domain" description="MmeI-like target recognition" evidence="8">
    <location>
        <begin position="1015"/>
        <end position="1198"/>
    </location>
</feature>
<dbReference type="GO" id="GO:0003676">
    <property type="term" value="F:nucleic acid binding"/>
    <property type="evidence" value="ECO:0007669"/>
    <property type="project" value="InterPro"/>
</dbReference>
<evidence type="ECO:0000256" key="6">
    <source>
        <dbReference type="SAM" id="MobiDB-lite"/>
    </source>
</evidence>
<reference evidence="9" key="1">
    <citation type="submission" date="2009-10" db="EMBL/GenBank/DDBJ databases">
        <title>Diversity of trophic interactions inside an arsenic-rich microbial ecosystem.</title>
        <authorList>
            <person name="Bertin P.N."/>
            <person name="Heinrich-Salmeron A."/>
            <person name="Pelletier E."/>
            <person name="Goulhen-Chollet F."/>
            <person name="Arsene-Ploetze F."/>
            <person name="Gallien S."/>
            <person name="Calteau A."/>
            <person name="Vallenet D."/>
            <person name="Casiot C."/>
            <person name="Chane-Woon-Ming B."/>
            <person name="Giloteaux L."/>
            <person name="Barakat M."/>
            <person name="Bonnefoy V."/>
            <person name="Bruneel O."/>
            <person name="Chandler M."/>
            <person name="Cleiss J."/>
            <person name="Duran R."/>
            <person name="Elbaz-Poulichet F."/>
            <person name="Fonknechten N."/>
            <person name="Lauga B."/>
            <person name="Mornico D."/>
            <person name="Ortet P."/>
            <person name="Schaeffer C."/>
            <person name="Siguier P."/>
            <person name="Alexander Thil Smith A."/>
            <person name="Van Dorsselaer A."/>
            <person name="Weissenbach J."/>
            <person name="Medigue C."/>
            <person name="Le Paslier D."/>
        </authorList>
    </citation>
    <scope>NUCLEOTIDE SEQUENCE</scope>
</reference>
<dbReference type="PROSITE" id="PS00092">
    <property type="entry name" value="N6_MTASE"/>
    <property type="match status" value="1"/>
</dbReference>
<dbReference type="Pfam" id="PF07669">
    <property type="entry name" value="Eco57I"/>
    <property type="match status" value="1"/>
</dbReference>
<evidence type="ECO:0000256" key="5">
    <source>
        <dbReference type="ARBA" id="ARBA00047942"/>
    </source>
</evidence>
<keyword evidence="4" id="KW-0949">S-adenosyl-L-methionine</keyword>
<dbReference type="GO" id="GO:0009007">
    <property type="term" value="F:site-specific DNA-methyltransferase (adenine-specific) activity"/>
    <property type="evidence" value="ECO:0007669"/>
    <property type="project" value="UniProtKB-EC"/>
</dbReference>
<dbReference type="Gene3D" id="3.40.50.150">
    <property type="entry name" value="Vaccinia Virus protein VP39"/>
    <property type="match status" value="2"/>
</dbReference>
<feature type="compositionally biased region" description="Polar residues" evidence="6">
    <location>
        <begin position="1334"/>
        <end position="1343"/>
    </location>
</feature>
<comment type="catalytic activity">
    <reaction evidence="5">
        <text>a 2'-deoxyadenosine in DNA + S-adenosyl-L-methionine = an N(6)-methyl-2'-deoxyadenosine in DNA + S-adenosyl-L-homocysteine + H(+)</text>
        <dbReference type="Rhea" id="RHEA:15197"/>
        <dbReference type="Rhea" id="RHEA-COMP:12418"/>
        <dbReference type="Rhea" id="RHEA-COMP:12419"/>
        <dbReference type="ChEBI" id="CHEBI:15378"/>
        <dbReference type="ChEBI" id="CHEBI:57856"/>
        <dbReference type="ChEBI" id="CHEBI:59789"/>
        <dbReference type="ChEBI" id="CHEBI:90615"/>
        <dbReference type="ChEBI" id="CHEBI:90616"/>
        <dbReference type="EC" id="2.1.1.72"/>
    </reaction>
</comment>
<accession>E6Q7N5</accession>
<evidence type="ECO:0000256" key="4">
    <source>
        <dbReference type="ARBA" id="ARBA00022691"/>
    </source>
</evidence>
<dbReference type="PRINTS" id="PR00507">
    <property type="entry name" value="N12N6MTFRASE"/>
</dbReference>
<evidence type="ECO:0000256" key="1">
    <source>
        <dbReference type="ARBA" id="ARBA00011900"/>
    </source>
</evidence>
<dbReference type="Pfam" id="PF20466">
    <property type="entry name" value="MmeI_TRD"/>
    <property type="match status" value="1"/>
</dbReference>
<dbReference type="InterPro" id="IPR011639">
    <property type="entry name" value="MethylTrfase_TaqI-like_dom"/>
</dbReference>
<evidence type="ECO:0000256" key="2">
    <source>
        <dbReference type="ARBA" id="ARBA00022603"/>
    </source>
</evidence>
<keyword evidence="2" id="KW-0489">Methyltransferase</keyword>
<keyword evidence="3" id="KW-0808">Transferase</keyword>
<dbReference type="GO" id="GO:0006304">
    <property type="term" value="P:DNA modification"/>
    <property type="evidence" value="ECO:0007669"/>
    <property type="project" value="InterPro"/>
</dbReference>
<sequence length="1343" mass="150163">MSARRRTEDATWLRLIEPEGQFLTPPVLRQAFPQGFDTLPNAIRDELHERYPATDDEGAWDAWLHWLLRSALGWGERFRTGEAATRYSLAIPEHGVEIHADAILEDPERGKARALLLRFPHGTPFEKRIAGERWNASPLDRAAQLCRARNVRIGMVTDGERIATLWVPAEGPGGHATWETTLFLESAEREVLRAFLSLFGAARFFGVAEKEQIEALFEESERKQSEVTDRLGYQVRQAVELLVGAISRANLERDGALLHETSPQEGYEAGVTVLMRLVFLLYAEERHLLPLDEPLYAEHYAASKLREQLDEQANAEGDAPLERRSAAWQRMLALFRAIYFGIAHDRLRLPAYGGRLFDPQRFAFLENLPVDDLTVRAILEAIQTIAEPGANARRRLSYRTLDVEQIGRVYEGLLDHGAERVDDIYVRLVGRSGDEAEIPLRDLERAAGEGEGTLVSFLVDTTNKSAGAVGKLIARGRNIANDPQMRRRLKTACGNDEQLTERIAPIVYCLDTDLHDLPTIFPAGSLVVKQTRARRDSGTEYTPSELAEEMVRYALEPLVYTPRLRPSAELLNLRICDPAVGSGAFLVAACRYLADRVVEAWIEEEPERMRADRDELTLDARRAVVDRCLYGVDRDAMAVEMAKLSLWLVTLGRERPFTFLDHAIRHGDSLLGLTSLDQVRYVHTNPESGRALYDGALFDATAVVTKLVDEAVRLREQLEALPSRTVRDADAKRRLNEEAEGVLARVNVIADAITVTALATAGQAEKKRNAAFLELGTRIRAALDPNVTELDRRAAIERLRSERQGRITFHWPLAFAEVFADSIERSRRATHGFDLVIGNPPFMGGKLITGNLGTDYRQYLVRELAGGRRGSADLVAYFFLRAAELGNQFAFLAVNTIAQGDTREVGLDALVEQGWRIARAVPSRPWPGAAGVHIAQLWLSKAAALPPPVSGVGDVRQAAQTVAGVGMLAPAVLDGVEVSTISPLLLAASRVKGNPFRLQANAGKAYQGSIILGMGFTMTPEEAAEVIERDPRNRDVLFPYLNADDLCSRPDASPSRWVISFFDRIEEEAAQYHDCYRIVDQLVRPERQRRNPDGTYKLRHPLPERWWQYADKRPALYGAIRRLEQVIVMPLVSKVVLPLMYPTRVVFSHRVEVIVSDSAAIFGLLTSNVHRSWARRHSSTLGTTTNYSPSDCFETFPSLSTDGSSVADVMEPLDSFRRDLMLSRNLGLTNLYNQVHNPKDRDDKIEALRRMHAELDRAVCDAYGWNDLDLAYGFHDTDEGTRWTIAPLVLIEILDRLLELNHQRHAEEVASGHVGPPARNGKSKGISAKEKTDSQQLSLTDSI</sequence>
<evidence type="ECO:0000313" key="9">
    <source>
        <dbReference type="EMBL" id="CBI03210.1"/>
    </source>
</evidence>
<dbReference type="EMBL" id="CABO01000051">
    <property type="protein sequence ID" value="CBI03210.1"/>
    <property type="molecule type" value="Genomic_DNA"/>
</dbReference>
<name>E6Q7N5_9ZZZZ</name>
<dbReference type="InterPro" id="IPR029063">
    <property type="entry name" value="SAM-dependent_MTases_sf"/>
</dbReference>
<dbReference type="GO" id="GO:0032259">
    <property type="term" value="P:methylation"/>
    <property type="evidence" value="ECO:0007669"/>
    <property type="project" value="UniProtKB-KW"/>
</dbReference>
<dbReference type="PANTHER" id="PTHR33841">
    <property type="entry name" value="DNA METHYLTRANSFERASE YEEA-RELATED"/>
    <property type="match status" value="1"/>
</dbReference>
<protein>
    <recommendedName>
        <fullName evidence="1">site-specific DNA-methyltransferase (adenine-specific)</fullName>
        <ecNumber evidence="1">2.1.1.72</ecNumber>
    </recommendedName>
</protein>
<dbReference type="PANTHER" id="PTHR33841:SF1">
    <property type="entry name" value="DNA METHYLTRANSFERASE A"/>
    <property type="match status" value="1"/>
</dbReference>
<dbReference type="InterPro" id="IPR050953">
    <property type="entry name" value="N4_N6_ade-DNA_methylase"/>
</dbReference>
<evidence type="ECO:0000259" key="8">
    <source>
        <dbReference type="Pfam" id="PF20466"/>
    </source>
</evidence>
<dbReference type="InterPro" id="IPR002052">
    <property type="entry name" value="DNA_methylase_N6_adenine_CS"/>
</dbReference>
<evidence type="ECO:0000259" key="7">
    <source>
        <dbReference type="Pfam" id="PF07669"/>
    </source>
</evidence>